<dbReference type="EMBL" id="FQUL01000035">
    <property type="protein sequence ID" value="SHE89830.1"/>
    <property type="molecule type" value="Genomic_DNA"/>
</dbReference>
<reference evidence="2" key="1">
    <citation type="submission" date="2016-11" db="EMBL/GenBank/DDBJ databases">
        <authorList>
            <person name="Varghese N."/>
            <person name="Submissions S."/>
        </authorList>
    </citation>
    <scope>NUCLEOTIDE SEQUENCE [LARGE SCALE GENOMIC DNA]</scope>
    <source>
        <strain evidence="2">DSM 19514</strain>
    </source>
</reference>
<dbReference type="STRING" id="1121881.SAMN02745225_01940"/>
<gene>
    <name evidence="1" type="ORF">SAMN02745225_01940</name>
</gene>
<proteinExistence type="predicted"/>
<evidence type="ECO:0000313" key="2">
    <source>
        <dbReference type="Proteomes" id="UP000184295"/>
    </source>
</evidence>
<keyword evidence="2" id="KW-1185">Reference proteome</keyword>
<accession>A0A1M4X8L3</accession>
<dbReference type="AlphaFoldDB" id="A0A1M4X8L3"/>
<organism evidence="1 2">
    <name type="scientific">Ferrithrix thermotolerans DSM 19514</name>
    <dbReference type="NCBI Taxonomy" id="1121881"/>
    <lineage>
        <taxon>Bacteria</taxon>
        <taxon>Bacillati</taxon>
        <taxon>Actinomycetota</taxon>
        <taxon>Acidimicrobiia</taxon>
        <taxon>Acidimicrobiales</taxon>
        <taxon>Acidimicrobiaceae</taxon>
        <taxon>Ferrithrix</taxon>
    </lineage>
</organism>
<sequence length="382" mass="42300">MLPKVHSAFTQHPDPYEQIAHLYDSCQIHTLDTQGPPFTRHTLLLAMNTDHHVNYRSTGTVIRQLIRPRRLVVVPSSVIISESGKSVTRPSASLLALPDAQIEIHQIGEDLTQSQIVPELRDVEGQLLVVLINATTDEAVSLAQGMSTLYPRSVVLVTVVAIGQQTTGAIEIDGQPLQGKSMAIRLRPQSFLLHQIAKDRPISLTYTVTKAYRVLLEQLGPFTPLDLLQKAIDEHDLRDLDLEVDMPQLLSIKVTSGSLSRSLRLRSFDPTSGAAVLDGELKVGDDAHLTLTDRSFEMQRVASFNRDIRRFAQDLRALLIFTPQEPRSSLGGSYTSNNSIQSIREEYSDLPLWGVGTKTTVISQDGNLDVNNDRTVVIALLH</sequence>
<protein>
    <submittedName>
        <fullName evidence="1">Uncharacterized protein</fullName>
    </submittedName>
</protein>
<dbReference type="Proteomes" id="UP000184295">
    <property type="component" value="Unassembled WGS sequence"/>
</dbReference>
<evidence type="ECO:0000313" key="1">
    <source>
        <dbReference type="EMBL" id="SHE89830.1"/>
    </source>
</evidence>
<name>A0A1M4X8L3_9ACTN</name>